<evidence type="ECO:0000256" key="3">
    <source>
        <dbReference type="ARBA" id="ARBA00009587"/>
    </source>
</evidence>
<evidence type="ECO:0000256" key="9">
    <source>
        <dbReference type="ARBA" id="ARBA00023315"/>
    </source>
</evidence>
<evidence type="ECO:0000256" key="2">
    <source>
        <dbReference type="ARBA" id="ARBA00005189"/>
    </source>
</evidence>
<dbReference type="InterPro" id="IPR004255">
    <property type="entry name" value="O-acyltransferase_WSD1_N"/>
</dbReference>
<dbReference type="Gene3D" id="3.30.559.10">
    <property type="entry name" value="Chloramphenicol acetyltransferase-like domain"/>
    <property type="match status" value="1"/>
</dbReference>
<keyword evidence="9" id="KW-0012">Acyltransferase</keyword>
<reference evidence="13" key="1">
    <citation type="submission" date="2023-03" db="EMBL/GenBank/DDBJ databases">
        <title>MT1 and MT2 Draft Genomes of Novel Species.</title>
        <authorList>
            <person name="Venkateswaran K."/>
        </authorList>
    </citation>
    <scope>NUCLEOTIDE SEQUENCE</scope>
    <source>
        <strain evidence="13">F6_8S_P_1A</strain>
    </source>
</reference>
<dbReference type="InterPro" id="IPR045034">
    <property type="entry name" value="O-acyltransferase_WSD1-like"/>
</dbReference>
<evidence type="ECO:0000256" key="1">
    <source>
        <dbReference type="ARBA" id="ARBA00004771"/>
    </source>
</evidence>
<keyword evidence="14" id="KW-1185">Reference proteome</keyword>
<comment type="caution">
    <text evidence="13">The sequence shown here is derived from an EMBL/GenBank/DDBJ whole genome shotgun (WGS) entry which is preliminary data.</text>
</comment>
<accession>A0ABT8J2L4</accession>
<dbReference type="Pfam" id="PF03007">
    <property type="entry name" value="WS_DGAT_cat"/>
    <property type="match status" value="1"/>
</dbReference>
<keyword evidence="7" id="KW-0319">Glycerol metabolism</keyword>
<dbReference type="EMBL" id="JAROCB010000005">
    <property type="protein sequence ID" value="MDN4599113.1"/>
    <property type="molecule type" value="Genomic_DNA"/>
</dbReference>
<evidence type="ECO:0000256" key="6">
    <source>
        <dbReference type="ARBA" id="ARBA00022679"/>
    </source>
</evidence>
<keyword evidence="5" id="KW-0444">Lipid biosynthesis</keyword>
<dbReference type="SUPFAM" id="SSF52777">
    <property type="entry name" value="CoA-dependent acyltransferases"/>
    <property type="match status" value="1"/>
</dbReference>
<dbReference type="EC" id="2.3.1.20" evidence="4"/>
<comment type="catalytic activity">
    <reaction evidence="10">
        <text>an acyl-CoA + a 1,2-diacyl-sn-glycerol = a triacyl-sn-glycerol + CoA</text>
        <dbReference type="Rhea" id="RHEA:10868"/>
        <dbReference type="ChEBI" id="CHEBI:17815"/>
        <dbReference type="ChEBI" id="CHEBI:57287"/>
        <dbReference type="ChEBI" id="CHEBI:58342"/>
        <dbReference type="ChEBI" id="CHEBI:64615"/>
        <dbReference type="EC" id="2.3.1.20"/>
    </reaction>
</comment>
<evidence type="ECO:0000256" key="4">
    <source>
        <dbReference type="ARBA" id="ARBA00013244"/>
    </source>
</evidence>
<dbReference type="Proteomes" id="UP001174210">
    <property type="component" value="Unassembled WGS sequence"/>
</dbReference>
<evidence type="ECO:0000256" key="7">
    <source>
        <dbReference type="ARBA" id="ARBA00022798"/>
    </source>
</evidence>
<dbReference type="PANTHER" id="PTHR31650">
    <property type="entry name" value="O-ACYLTRANSFERASE (WSD1-LIKE) FAMILY PROTEIN"/>
    <property type="match status" value="1"/>
</dbReference>
<dbReference type="PANTHER" id="PTHR31650:SF1">
    <property type="entry name" value="WAX ESTER SYNTHASE_DIACYLGLYCEROL ACYLTRANSFERASE 4-RELATED"/>
    <property type="match status" value="1"/>
</dbReference>
<evidence type="ECO:0000313" key="14">
    <source>
        <dbReference type="Proteomes" id="UP001174210"/>
    </source>
</evidence>
<keyword evidence="6" id="KW-0808">Transferase</keyword>
<evidence type="ECO:0000256" key="10">
    <source>
        <dbReference type="ARBA" id="ARBA00048109"/>
    </source>
</evidence>
<keyword evidence="8" id="KW-0443">Lipid metabolism</keyword>
<feature type="domain" description="O-acyltransferase WSD1 C-terminal" evidence="12">
    <location>
        <begin position="276"/>
        <end position="418"/>
    </location>
</feature>
<name>A0ABT8J2L4_9MICO</name>
<evidence type="ECO:0000313" key="13">
    <source>
        <dbReference type="EMBL" id="MDN4599113.1"/>
    </source>
</evidence>
<evidence type="ECO:0000256" key="5">
    <source>
        <dbReference type="ARBA" id="ARBA00022516"/>
    </source>
</evidence>
<evidence type="ECO:0000259" key="12">
    <source>
        <dbReference type="Pfam" id="PF06974"/>
    </source>
</evidence>
<comment type="similarity">
    <text evidence="3">Belongs to the long-chain O-acyltransferase family.</text>
</comment>
<evidence type="ECO:0000259" key="11">
    <source>
        <dbReference type="Pfam" id="PF03007"/>
    </source>
</evidence>
<dbReference type="Pfam" id="PF06974">
    <property type="entry name" value="WS_DGAT_C"/>
    <property type="match status" value="1"/>
</dbReference>
<gene>
    <name evidence="13" type="ORF">P5G59_18325</name>
</gene>
<comment type="pathway">
    <text evidence="1">Glycerolipid metabolism; triacylglycerol biosynthesis.</text>
</comment>
<dbReference type="RefSeq" id="WP_301220457.1">
    <property type="nucleotide sequence ID" value="NZ_JAROCB010000005.1"/>
</dbReference>
<proteinExistence type="inferred from homology"/>
<dbReference type="InterPro" id="IPR023213">
    <property type="entry name" value="CAT-like_dom_sf"/>
</dbReference>
<comment type="pathway">
    <text evidence="2">Lipid metabolism.</text>
</comment>
<protein>
    <recommendedName>
        <fullName evidence="4">diacylglycerol O-acyltransferase</fullName>
        <ecNumber evidence="4">2.3.1.20</ecNumber>
    </recommendedName>
</protein>
<organism evidence="13 14">
    <name type="scientific">Leifsonia virtsii</name>
    <dbReference type="NCBI Taxonomy" id="3035915"/>
    <lineage>
        <taxon>Bacteria</taxon>
        <taxon>Bacillati</taxon>
        <taxon>Actinomycetota</taxon>
        <taxon>Actinomycetes</taxon>
        <taxon>Micrococcales</taxon>
        <taxon>Microbacteriaceae</taxon>
        <taxon>Leifsonia</taxon>
    </lineage>
</organism>
<sequence length="422" mass="44140">MEARAADATPMAAVDAANLALERGQPNVVTLAGLLAPGGVVDADGRPDPAALREVLAPRIARVPALHRVPVETGGEWMWRAAVPDLAHHIRVIDASMSFERTCARVVMTPVDPGRPLWELLLVPHADGDRCGMLFRLHHAVADGLGAEALVAALSDEAPGEEAAGARPSEPAPAARRPLLRRWGDLAVQTAAVFRRSVRSGVLLGPLGPTRDVAFLDVDLERLHDGAHRLGGTVGDAFLAAFGHGMRAMLTAAGETPPDSVPVSSPVRLARRAGEGNATGVMLIPIPVAGSDADADIAGSVARVASLTRSEKARARAVGTYRLMSNPRAARMLMHFARSQRAVGAIASELTGPPETLRLAGAELIAAWPLALLSGNVRVGALAVSYAGRFRVSIQTDASHLPPARVLADGMERALERIAAQA</sequence>
<dbReference type="InterPro" id="IPR009721">
    <property type="entry name" value="O-acyltransferase_WSD1_C"/>
</dbReference>
<evidence type="ECO:0000256" key="8">
    <source>
        <dbReference type="ARBA" id="ARBA00023098"/>
    </source>
</evidence>
<feature type="domain" description="O-acyltransferase WSD1-like N-terminal" evidence="11">
    <location>
        <begin position="11"/>
        <end position="192"/>
    </location>
</feature>